<dbReference type="EC" id="2.5.1.18" evidence="3"/>
<dbReference type="PROSITE" id="PS50404">
    <property type="entry name" value="GST_NTER"/>
    <property type="match status" value="1"/>
</dbReference>
<dbReference type="InterPro" id="IPR004046">
    <property type="entry name" value="GST_C"/>
</dbReference>
<dbReference type="Pfam" id="PF00043">
    <property type="entry name" value="GST_C"/>
    <property type="match status" value="1"/>
</dbReference>
<evidence type="ECO:0000259" key="2">
    <source>
        <dbReference type="PROSITE" id="PS50405"/>
    </source>
</evidence>
<sequence length="216" mass="23003">MSDAGCDELVFYTAPMSRGRIVRWMLEEVGAPYRTEILGFGPPMKGAAYRAVNPLGKVPALRHGETAVTETAAICAYLADAFPQAGLAPPPGSRARGPYYRWLFFAAGPVEAAVTNRTLNVAVPDDPRLRGMVGYGSLPEVLDALEGAVTGIDYLAGGQFSAADVYVGSHLAWGMAFGTLEKRPAFEAYTARLLARPAAVRARAIDDRLLAEQGQG</sequence>
<accession>A0A509EL27</accession>
<proteinExistence type="predicted"/>
<dbReference type="PANTHER" id="PTHR44051:SF21">
    <property type="entry name" value="GLUTATHIONE S-TRANSFERASE FAMILY PROTEIN"/>
    <property type="match status" value="1"/>
</dbReference>
<dbReference type="EMBL" id="CABFPH010000103">
    <property type="protein sequence ID" value="VUD74115.1"/>
    <property type="molecule type" value="Genomic_DNA"/>
</dbReference>
<evidence type="ECO:0000259" key="1">
    <source>
        <dbReference type="PROSITE" id="PS50404"/>
    </source>
</evidence>
<gene>
    <name evidence="3" type="primary">gstA</name>
    <name evidence="3" type="ORF">MET9862_04740</name>
</gene>
<dbReference type="PANTHER" id="PTHR44051">
    <property type="entry name" value="GLUTATHIONE S-TRANSFERASE-RELATED"/>
    <property type="match status" value="1"/>
</dbReference>
<evidence type="ECO:0000313" key="4">
    <source>
        <dbReference type="Proteomes" id="UP000410984"/>
    </source>
</evidence>
<dbReference type="SFLD" id="SFLDG01150">
    <property type="entry name" value="Main.1:_Beta-like"/>
    <property type="match status" value="1"/>
</dbReference>
<dbReference type="Proteomes" id="UP000410984">
    <property type="component" value="Unassembled WGS sequence"/>
</dbReference>
<protein>
    <submittedName>
        <fullName evidence="3">Glutathione S-transferase GstA</fullName>
        <ecNumber evidence="3">2.5.1.18</ecNumber>
    </submittedName>
</protein>
<dbReference type="OrthoDB" id="5740960at2"/>
<evidence type="ECO:0000313" key="3">
    <source>
        <dbReference type="EMBL" id="VUD74115.1"/>
    </source>
</evidence>
<dbReference type="SUPFAM" id="SSF47616">
    <property type="entry name" value="GST C-terminal domain-like"/>
    <property type="match status" value="1"/>
</dbReference>
<dbReference type="InterPro" id="IPR004045">
    <property type="entry name" value="Glutathione_S-Trfase_N"/>
</dbReference>
<dbReference type="SUPFAM" id="SSF52833">
    <property type="entry name" value="Thioredoxin-like"/>
    <property type="match status" value="1"/>
</dbReference>
<dbReference type="CDD" id="cd03207">
    <property type="entry name" value="GST_C_8"/>
    <property type="match status" value="1"/>
</dbReference>
<keyword evidence="3" id="KW-0808">Transferase</keyword>
<dbReference type="GO" id="GO:0004364">
    <property type="term" value="F:glutathione transferase activity"/>
    <property type="evidence" value="ECO:0007669"/>
    <property type="project" value="UniProtKB-EC"/>
</dbReference>
<organism evidence="3 4">
    <name type="scientific">Methylobacterium symbioticum</name>
    <dbReference type="NCBI Taxonomy" id="2584084"/>
    <lineage>
        <taxon>Bacteria</taxon>
        <taxon>Pseudomonadati</taxon>
        <taxon>Pseudomonadota</taxon>
        <taxon>Alphaproteobacteria</taxon>
        <taxon>Hyphomicrobiales</taxon>
        <taxon>Methylobacteriaceae</taxon>
        <taxon>Methylobacterium</taxon>
    </lineage>
</organism>
<dbReference type="Gene3D" id="1.20.1050.10">
    <property type="match status" value="1"/>
</dbReference>
<dbReference type="InterPro" id="IPR040079">
    <property type="entry name" value="Glutathione_S-Trfase"/>
</dbReference>
<dbReference type="SFLD" id="SFLDS00019">
    <property type="entry name" value="Glutathione_Transferase_(cytos"/>
    <property type="match status" value="1"/>
</dbReference>
<dbReference type="InterPro" id="IPR010987">
    <property type="entry name" value="Glutathione-S-Trfase_C-like"/>
</dbReference>
<reference evidence="3 4" key="1">
    <citation type="submission" date="2019-06" db="EMBL/GenBank/DDBJ databases">
        <authorList>
            <person name="Rodrigo-Torres L."/>
            <person name="Arahal R. D."/>
            <person name="Lucena T."/>
        </authorList>
    </citation>
    <scope>NUCLEOTIDE SEQUENCE [LARGE SCALE GENOMIC DNA]</scope>
    <source>
        <strain evidence="3 4">SB0023/3</strain>
    </source>
</reference>
<dbReference type="InterPro" id="IPR036249">
    <property type="entry name" value="Thioredoxin-like_sf"/>
</dbReference>
<dbReference type="CDD" id="cd03046">
    <property type="entry name" value="GST_N_GTT1_like"/>
    <property type="match status" value="1"/>
</dbReference>
<dbReference type="Pfam" id="PF13409">
    <property type="entry name" value="GST_N_2"/>
    <property type="match status" value="1"/>
</dbReference>
<feature type="domain" description="GST N-terminal" evidence="1">
    <location>
        <begin position="6"/>
        <end position="86"/>
    </location>
</feature>
<dbReference type="InterPro" id="IPR036282">
    <property type="entry name" value="Glutathione-S-Trfase_C_sf"/>
</dbReference>
<dbReference type="AlphaFoldDB" id="A0A509EL27"/>
<dbReference type="SFLD" id="SFLDG00358">
    <property type="entry name" value="Main_(cytGST)"/>
    <property type="match status" value="1"/>
</dbReference>
<dbReference type="Gene3D" id="3.40.30.10">
    <property type="entry name" value="Glutaredoxin"/>
    <property type="match status" value="1"/>
</dbReference>
<dbReference type="RefSeq" id="WP_142585286.1">
    <property type="nucleotide sequence ID" value="NZ_CABFPH010000103.1"/>
</dbReference>
<feature type="domain" description="GST C-terminal" evidence="2">
    <location>
        <begin position="92"/>
        <end position="213"/>
    </location>
</feature>
<keyword evidence="4" id="KW-1185">Reference proteome</keyword>
<dbReference type="PROSITE" id="PS50405">
    <property type="entry name" value="GST_CTER"/>
    <property type="match status" value="1"/>
</dbReference>
<name>A0A509EL27_9HYPH</name>